<name>A0AAW2KQ69_SESRA</name>
<keyword evidence="7 9" id="KW-0496">Mitochondrion</keyword>
<comment type="subcellular location">
    <subcellularLocation>
        <location evidence="1 9">Mitochondrion inner membrane</location>
        <topology evidence="1 9">Single-pass membrane protein</topology>
    </subcellularLocation>
</comment>
<organism evidence="11">
    <name type="scientific">Sesamum radiatum</name>
    <name type="common">Black benniseed</name>
    <dbReference type="NCBI Taxonomy" id="300843"/>
    <lineage>
        <taxon>Eukaryota</taxon>
        <taxon>Viridiplantae</taxon>
        <taxon>Streptophyta</taxon>
        <taxon>Embryophyta</taxon>
        <taxon>Tracheophyta</taxon>
        <taxon>Spermatophyta</taxon>
        <taxon>Magnoliopsida</taxon>
        <taxon>eudicotyledons</taxon>
        <taxon>Gunneridae</taxon>
        <taxon>Pentapetalae</taxon>
        <taxon>asterids</taxon>
        <taxon>lamiids</taxon>
        <taxon>Lamiales</taxon>
        <taxon>Pedaliaceae</taxon>
        <taxon>Sesamum</taxon>
    </lineage>
</organism>
<dbReference type="EMBL" id="JACGWJ010000027">
    <property type="protein sequence ID" value="KAL0309119.1"/>
    <property type="molecule type" value="Genomic_DNA"/>
</dbReference>
<comment type="function">
    <text evidence="9">Essential component of the TIM23 complex, a complex that mediates the translocation of transit peptide-containing proteins across the mitochondrial inner membrane.</text>
</comment>
<evidence type="ECO:0000256" key="10">
    <source>
        <dbReference type="SAM" id="MobiDB-lite"/>
    </source>
</evidence>
<dbReference type="AlphaFoldDB" id="A0AAW2KQ69"/>
<dbReference type="PANTHER" id="PTHR13032">
    <property type="entry name" value="MITOCHONDRIAL IMPORT INNER MEMBRANE TRANSLOCASE SUBUNIT TIM21"/>
    <property type="match status" value="1"/>
</dbReference>
<evidence type="ECO:0000256" key="5">
    <source>
        <dbReference type="ARBA" id="ARBA00022946"/>
    </source>
</evidence>
<dbReference type="InterPro" id="IPR013261">
    <property type="entry name" value="Tim21"/>
</dbReference>
<evidence type="ECO:0000256" key="3">
    <source>
        <dbReference type="ARBA" id="ARBA00022692"/>
    </source>
</evidence>
<dbReference type="FunFam" id="3.10.450.320:FF:000002">
    <property type="entry name" value="Mitochondrial import inner membrane translocase subunit tim21"/>
    <property type="match status" value="1"/>
</dbReference>
<comment type="subunit">
    <text evidence="9">Component of the TIM23 complex.</text>
</comment>
<keyword evidence="8 9" id="KW-0472">Membrane</keyword>
<proteinExistence type="inferred from homology"/>
<evidence type="ECO:0000256" key="4">
    <source>
        <dbReference type="ARBA" id="ARBA00022792"/>
    </source>
</evidence>
<feature type="region of interest" description="Disordered" evidence="10">
    <location>
        <begin position="167"/>
        <end position="186"/>
    </location>
</feature>
<dbReference type="GO" id="GO:0005744">
    <property type="term" value="C:TIM23 mitochondrial import inner membrane translocase complex"/>
    <property type="evidence" value="ECO:0007669"/>
    <property type="project" value="UniProtKB-UniRule"/>
</dbReference>
<reference evidence="11" key="2">
    <citation type="journal article" date="2024" name="Plant">
        <title>Genomic evolution and insights into agronomic trait innovations of Sesamum species.</title>
        <authorList>
            <person name="Miao H."/>
            <person name="Wang L."/>
            <person name="Qu L."/>
            <person name="Liu H."/>
            <person name="Sun Y."/>
            <person name="Le M."/>
            <person name="Wang Q."/>
            <person name="Wei S."/>
            <person name="Zheng Y."/>
            <person name="Lin W."/>
            <person name="Duan Y."/>
            <person name="Cao H."/>
            <person name="Xiong S."/>
            <person name="Wang X."/>
            <person name="Wei L."/>
            <person name="Li C."/>
            <person name="Ma Q."/>
            <person name="Ju M."/>
            <person name="Zhao R."/>
            <person name="Li G."/>
            <person name="Mu C."/>
            <person name="Tian Q."/>
            <person name="Mei H."/>
            <person name="Zhang T."/>
            <person name="Gao T."/>
            <person name="Zhang H."/>
        </authorList>
    </citation>
    <scope>NUCLEOTIDE SEQUENCE</scope>
    <source>
        <strain evidence="11">G02</strain>
    </source>
</reference>
<keyword evidence="9" id="KW-0811">Translocation</keyword>
<evidence type="ECO:0000256" key="2">
    <source>
        <dbReference type="ARBA" id="ARBA00010867"/>
    </source>
</evidence>
<evidence type="ECO:0000256" key="7">
    <source>
        <dbReference type="ARBA" id="ARBA00023128"/>
    </source>
</evidence>
<protein>
    <recommendedName>
        <fullName evidence="9">Mitochondrial import inner membrane translocase subunit Tim21</fullName>
    </recommendedName>
</protein>
<keyword evidence="4 9" id="KW-0999">Mitochondrion inner membrane</keyword>
<dbReference type="PANTHER" id="PTHR13032:SF6">
    <property type="entry name" value="MITOCHONDRIAL IMPORT INNER MEMBRANE TRANSLOCASE SUBUNIT TIM21"/>
    <property type="match status" value="1"/>
</dbReference>
<evidence type="ECO:0000313" key="11">
    <source>
        <dbReference type="EMBL" id="KAL0309119.1"/>
    </source>
</evidence>
<keyword evidence="3 9" id="KW-0812">Transmembrane</keyword>
<dbReference type="GO" id="GO:0030150">
    <property type="term" value="P:protein import into mitochondrial matrix"/>
    <property type="evidence" value="ECO:0007669"/>
    <property type="project" value="UniProtKB-UniRule"/>
</dbReference>
<evidence type="ECO:0000256" key="6">
    <source>
        <dbReference type="ARBA" id="ARBA00022989"/>
    </source>
</evidence>
<feature type="compositionally biased region" description="Basic and acidic residues" evidence="10">
    <location>
        <begin position="171"/>
        <end position="185"/>
    </location>
</feature>
<feature type="transmembrane region" description="Helical" evidence="9">
    <location>
        <begin position="209"/>
        <end position="230"/>
    </location>
</feature>
<reference evidence="11" key="1">
    <citation type="submission" date="2020-06" db="EMBL/GenBank/DDBJ databases">
        <authorList>
            <person name="Li T."/>
            <person name="Hu X."/>
            <person name="Zhang T."/>
            <person name="Song X."/>
            <person name="Zhang H."/>
            <person name="Dai N."/>
            <person name="Sheng W."/>
            <person name="Hou X."/>
            <person name="Wei L."/>
        </authorList>
    </citation>
    <scope>NUCLEOTIDE SEQUENCE</scope>
    <source>
        <strain evidence="11">G02</strain>
        <tissue evidence="11">Leaf</tissue>
    </source>
</reference>
<keyword evidence="9" id="KW-0653">Protein transport</keyword>
<evidence type="ECO:0000256" key="1">
    <source>
        <dbReference type="ARBA" id="ARBA00004434"/>
    </source>
</evidence>
<comment type="caution">
    <text evidence="11">The sequence shown here is derived from an EMBL/GenBank/DDBJ whole genome shotgun (WGS) entry which is preliminary data.</text>
</comment>
<keyword evidence="6 9" id="KW-1133">Transmembrane helix</keyword>
<keyword evidence="9" id="KW-0813">Transport</keyword>
<gene>
    <name evidence="11" type="ORF">Sradi_5854200</name>
</gene>
<accession>A0AAW2KQ69</accession>
<dbReference type="InterPro" id="IPR038552">
    <property type="entry name" value="Tim21_IMS_sf"/>
</dbReference>
<sequence>MHNIRRGGVSMKSKWLNVLRSSCKGLEHRPSNAVSDVGFAEFSSLATGRSLMNDFSRRLCCNLLLDLLYSTCPLETYHISKHMPLFHWLAIVIRIKLNSQLADSAEILLTLEFLLIAITSDYLAENSILPRDQWTRWNTVIFQSPFQLATSTGQTMGSSCFTRTLASKTTESNRQKQSETRKEISTVEDPFDAPTYNIPEKPVTFTEGASYSLVILAGLGIAAAAAYGVFKELIFEPKEYKIFNKALERVQNDSQVRVRIGSPITGYGSESRNRAARQRIPHKTWTDEEGVEHVVVNFHIRGPHGAGKVYSEMFKDKVEKQWKFMYLIVEVTSPSPAQLMLESYVPA</sequence>
<comment type="similarity">
    <text evidence="2 9">Belongs to the TIM21 family.</text>
</comment>
<dbReference type="Gene3D" id="3.10.450.320">
    <property type="entry name" value="Mitochondrial import inner membrane translocase subunit Tim21"/>
    <property type="match status" value="1"/>
</dbReference>
<evidence type="ECO:0000256" key="8">
    <source>
        <dbReference type="ARBA" id="ARBA00023136"/>
    </source>
</evidence>
<keyword evidence="5" id="KW-0809">Transit peptide</keyword>
<dbReference type="Pfam" id="PF08294">
    <property type="entry name" value="TIM21"/>
    <property type="match status" value="1"/>
</dbReference>
<evidence type="ECO:0000256" key="9">
    <source>
        <dbReference type="RuleBase" id="RU367142"/>
    </source>
</evidence>